<feature type="region of interest" description="Disordered" evidence="1">
    <location>
        <begin position="119"/>
        <end position="217"/>
    </location>
</feature>
<feature type="compositionally biased region" description="Basic and acidic residues" evidence="1">
    <location>
        <begin position="80"/>
        <end position="101"/>
    </location>
</feature>
<sequence length="400" mass="43995">MDHQAEGTHDNTLELVEEDMERCEELLRQDSFRLQAPGCTANLGDAEGCTYEKDSKFPIADGSQEGRRQMIQKLILQRRSQQEHTGTSEDGRDGAMQPSRRERVQQLLNERRAQMQSYEGQVPSSYLASGPGNDCFSPRSSSSLASGSGVTSDYPSADGANEGAPDEQPLTSGTPQRHPIFNLTEGEGYEDISPRGGQNAAKCGHQSPHNQGNGATPLEIDSSIWIQDTSAISSCDDLQSSHPSDTAAATVSAAKKSLGINEGYRISSTRGEGQRRAKSAGQTPRGTSPKYDCTNGGDRKHGDPAQGAQYAGPFFLSFMDKCANRHSREAVQQRVEAESSQDLTFKPKVYSKRHTSTMAYPRSREERIRQLAQPRTIQWEKYAKVHQAMHAEHCKFLIRA</sequence>
<comment type="caution">
    <text evidence="2">The sequence shown here is derived from an EMBL/GenBank/DDBJ whole genome shotgun (WGS) entry which is preliminary data.</text>
</comment>
<dbReference type="Proteomes" id="UP000708148">
    <property type="component" value="Unassembled WGS sequence"/>
</dbReference>
<protein>
    <submittedName>
        <fullName evidence="2">Uncharacterized protein</fullName>
    </submittedName>
</protein>
<dbReference type="AlphaFoldDB" id="A0A8S1JHA9"/>
<evidence type="ECO:0000256" key="1">
    <source>
        <dbReference type="SAM" id="MobiDB-lite"/>
    </source>
</evidence>
<feature type="compositionally biased region" description="Low complexity" evidence="1">
    <location>
        <begin position="137"/>
        <end position="152"/>
    </location>
</feature>
<feature type="region of interest" description="Disordered" evidence="1">
    <location>
        <begin position="77"/>
        <end position="101"/>
    </location>
</feature>
<organism evidence="2 3">
    <name type="scientific">Ostreobium quekettii</name>
    <dbReference type="NCBI Taxonomy" id="121088"/>
    <lineage>
        <taxon>Eukaryota</taxon>
        <taxon>Viridiplantae</taxon>
        <taxon>Chlorophyta</taxon>
        <taxon>core chlorophytes</taxon>
        <taxon>Ulvophyceae</taxon>
        <taxon>TCBD clade</taxon>
        <taxon>Bryopsidales</taxon>
        <taxon>Ostreobineae</taxon>
        <taxon>Ostreobiaceae</taxon>
        <taxon>Ostreobium</taxon>
    </lineage>
</organism>
<proteinExistence type="predicted"/>
<evidence type="ECO:0000313" key="3">
    <source>
        <dbReference type="Proteomes" id="UP000708148"/>
    </source>
</evidence>
<feature type="region of interest" description="Disordered" evidence="1">
    <location>
        <begin position="262"/>
        <end position="306"/>
    </location>
</feature>
<gene>
    <name evidence="2" type="ORF">OSTQU699_LOCUS9136</name>
</gene>
<reference evidence="2" key="1">
    <citation type="submission" date="2020-12" db="EMBL/GenBank/DDBJ databases">
        <authorList>
            <person name="Iha C."/>
        </authorList>
    </citation>
    <scope>NUCLEOTIDE SEQUENCE</scope>
</reference>
<keyword evidence="3" id="KW-1185">Reference proteome</keyword>
<accession>A0A8S1JHA9</accession>
<evidence type="ECO:0000313" key="2">
    <source>
        <dbReference type="EMBL" id="CAD7703779.1"/>
    </source>
</evidence>
<name>A0A8S1JHA9_9CHLO</name>
<dbReference type="EMBL" id="CAJHUC010002411">
    <property type="protein sequence ID" value="CAD7703779.1"/>
    <property type="molecule type" value="Genomic_DNA"/>
</dbReference>